<evidence type="ECO:0000313" key="1">
    <source>
        <dbReference type="EMBL" id="VEL32054.1"/>
    </source>
</evidence>
<proteinExistence type="predicted"/>
<sequence length="166" mass="16942">MRTLCVPGKRLTAFAWEGSGSLRLALAVDSFIYFANLRPAYIWAYCPTANSLIYLLAPQPIVKNGVAPSGGACDLMAGDASTGPASSSASASFRANAGLEGGGRIAGVGGASCLESGTPEPHCIVASKGQQSGAGVSSGIAESRVNFWNVKNNKVSDNELQMSKAA</sequence>
<dbReference type="OrthoDB" id="6277671at2759"/>
<keyword evidence="2" id="KW-1185">Reference proteome</keyword>
<reference evidence="1" key="1">
    <citation type="submission" date="2018-11" db="EMBL/GenBank/DDBJ databases">
        <authorList>
            <consortium name="Pathogen Informatics"/>
        </authorList>
    </citation>
    <scope>NUCLEOTIDE SEQUENCE</scope>
</reference>
<accession>A0A3S5AL13</accession>
<name>A0A3S5AL13_9PLAT</name>
<gene>
    <name evidence="1" type="ORF">PXEA_LOCUS25494</name>
</gene>
<protein>
    <submittedName>
        <fullName evidence="1">Uncharacterized protein</fullName>
    </submittedName>
</protein>
<organism evidence="1 2">
    <name type="scientific">Protopolystoma xenopodis</name>
    <dbReference type="NCBI Taxonomy" id="117903"/>
    <lineage>
        <taxon>Eukaryota</taxon>
        <taxon>Metazoa</taxon>
        <taxon>Spiralia</taxon>
        <taxon>Lophotrochozoa</taxon>
        <taxon>Platyhelminthes</taxon>
        <taxon>Monogenea</taxon>
        <taxon>Polyopisthocotylea</taxon>
        <taxon>Polystomatidea</taxon>
        <taxon>Polystomatidae</taxon>
        <taxon>Protopolystoma</taxon>
    </lineage>
</organism>
<dbReference type="AlphaFoldDB" id="A0A3S5AL13"/>
<dbReference type="EMBL" id="CAAALY010129660">
    <property type="protein sequence ID" value="VEL32054.1"/>
    <property type="molecule type" value="Genomic_DNA"/>
</dbReference>
<evidence type="ECO:0000313" key="2">
    <source>
        <dbReference type="Proteomes" id="UP000784294"/>
    </source>
</evidence>
<dbReference type="Proteomes" id="UP000784294">
    <property type="component" value="Unassembled WGS sequence"/>
</dbReference>
<comment type="caution">
    <text evidence="1">The sequence shown here is derived from an EMBL/GenBank/DDBJ whole genome shotgun (WGS) entry which is preliminary data.</text>
</comment>